<evidence type="ECO:0000313" key="2">
    <source>
        <dbReference type="EMBL" id="MFC6097700.1"/>
    </source>
</evidence>
<evidence type="ECO:0000256" key="1">
    <source>
        <dbReference type="SAM" id="Phobius"/>
    </source>
</evidence>
<dbReference type="RefSeq" id="WP_379792665.1">
    <property type="nucleotide sequence ID" value="NZ_JBHSQB010000009.1"/>
</dbReference>
<sequence length="66" mass="7367">MRNIAIIFFAFTQVMLAAPPEPQPYTTTPPPVGLPIDSGVWVLLIAAVIFSFYKLKPLLKHKKTPM</sequence>
<name>A0ABW1PS24_9FLAO</name>
<evidence type="ECO:0008006" key="4">
    <source>
        <dbReference type="Google" id="ProtNLM"/>
    </source>
</evidence>
<organism evidence="2 3">
    <name type="scientific">Flavobacterium qiangtangense</name>
    <dbReference type="NCBI Taxonomy" id="1442595"/>
    <lineage>
        <taxon>Bacteria</taxon>
        <taxon>Pseudomonadati</taxon>
        <taxon>Bacteroidota</taxon>
        <taxon>Flavobacteriia</taxon>
        <taxon>Flavobacteriales</taxon>
        <taxon>Flavobacteriaceae</taxon>
        <taxon>Flavobacterium</taxon>
    </lineage>
</organism>
<dbReference type="Proteomes" id="UP001596287">
    <property type="component" value="Unassembled WGS sequence"/>
</dbReference>
<accession>A0ABW1PS24</accession>
<keyword evidence="1" id="KW-0812">Transmembrane</keyword>
<gene>
    <name evidence="2" type="ORF">ACFPVY_13670</name>
</gene>
<keyword evidence="1" id="KW-0472">Membrane</keyword>
<feature type="transmembrane region" description="Helical" evidence="1">
    <location>
        <begin position="33"/>
        <end position="53"/>
    </location>
</feature>
<dbReference type="EMBL" id="JBHSQB010000009">
    <property type="protein sequence ID" value="MFC6097700.1"/>
    <property type="molecule type" value="Genomic_DNA"/>
</dbReference>
<protein>
    <recommendedName>
        <fullName evidence="4">Signal peptidase</fullName>
    </recommendedName>
</protein>
<comment type="caution">
    <text evidence="2">The sequence shown here is derived from an EMBL/GenBank/DDBJ whole genome shotgun (WGS) entry which is preliminary data.</text>
</comment>
<keyword evidence="3" id="KW-1185">Reference proteome</keyword>
<evidence type="ECO:0000313" key="3">
    <source>
        <dbReference type="Proteomes" id="UP001596287"/>
    </source>
</evidence>
<reference evidence="3" key="1">
    <citation type="journal article" date="2019" name="Int. J. Syst. Evol. Microbiol.">
        <title>The Global Catalogue of Microorganisms (GCM) 10K type strain sequencing project: providing services to taxonomists for standard genome sequencing and annotation.</title>
        <authorList>
            <consortium name="The Broad Institute Genomics Platform"/>
            <consortium name="The Broad Institute Genome Sequencing Center for Infectious Disease"/>
            <person name="Wu L."/>
            <person name="Ma J."/>
        </authorList>
    </citation>
    <scope>NUCLEOTIDE SEQUENCE [LARGE SCALE GENOMIC DNA]</scope>
    <source>
        <strain evidence="3">CCUG 49679</strain>
    </source>
</reference>
<proteinExistence type="predicted"/>
<keyword evidence="1" id="KW-1133">Transmembrane helix</keyword>